<dbReference type="PRINTS" id="PR00413">
    <property type="entry name" value="HADHALOGNASE"/>
</dbReference>
<evidence type="ECO:0000313" key="7">
    <source>
        <dbReference type="Proteomes" id="UP000254893"/>
    </source>
</evidence>
<keyword evidence="5" id="KW-0119">Carbohydrate metabolism</keyword>
<dbReference type="SFLD" id="SFLDG01129">
    <property type="entry name" value="C1.5:_HAD__Beta-PGM__Phosphata"/>
    <property type="match status" value="1"/>
</dbReference>
<reference evidence="6 7" key="1">
    <citation type="submission" date="2018-06" db="EMBL/GenBank/DDBJ databases">
        <authorList>
            <consortium name="Pathogen Informatics"/>
            <person name="Doyle S."/>
        </authorList>
    </citation>
    <scope>NUCLEOTIDE SEQUENCE [LARGE SCALE GENOMIC DNA]</scope>
    <source>
        <strain evidence="6 7">NCTC11388</strain>
    </source>
</reference>
<proteinExistence type="inferred from homology"/>
<sequence length="219" mass="25074">MSQYAVIFDMDGVICHTNPYHAKAFEAFFNKYNIESSEQEFQDHMYGKHNSYIMSYFFKRPVEGEELLRLEFEKEDMFRQIYKSEITPIARFPEFLDELKQEGFKTAVATSAPRANMDLIVEGLQFAPKMESMLSSENVTKHKPDPQVYLLTAERLCVDPSQCLVFEDSYSGISAALNAGMKVVGVLSSHTREQLPPCDAYISDYTEITAQKVKELINS</sequence>
<dbReference type="Proteomes" id="UP000254893">
    <property type="component" value="Unassembled WGS sequence"/>
</dbReference>
<dbReference type="Pfam" id="PF13419">
    <property type="entry name" value="HAD_2"/>
    <property type="match status" value="1"/>
</dbReference>
<dbReference type="RefSeq" id="WP_115169310.1">
    <property type="nucleotide sequence ID" value="NZ_UGYW01000002.1"/>
</dbReference>
<evidence type="ECO:0000256" key="4">
    <source>
        <dbReference type="ARBA" id="ARBA00022842"/>
    </source>
</evidence>
<gene>
    <name evidence="6" type="primary">yqaB_1</name>
    <name evidence="6" type="ORF">NCTC11388_00949</name>
</gene>
<dbReference type="Gene3D" id="3.40.50.1000">
    <property type="entry name" value="HAD superfamily/HAD-like"/>
    <property type="match status" value="1"/>
</dbReference>
<dbReference type="PANTHER" id="PTHR46193">
    <property type="entry name" value="6-PHOSPHOGLUCONATE PHOSPHATASE"/>
    <property type="match status" value="1"/>
</dbReference>
<dbReference type="InterPro" id="IPR041492">
    <property type="entry name" value="HAD_2"/>
</dbReference>
<evidence type="ECO:0000256" key="3">
    <source>
        <dbReference type="ARBA" id="ARBA00022723"/>
    </source>
</evidence>
<evidence type="ECO:0000313" key="6">
    <source>
        <dbReference type="EMBL" id="SUJ02232.1"/>
    </source>
</evidence>
<evidence type="ECO:0000256" key="1">
    <source>
        <dbReference type="ARBA" id="ARBA00001946"/>
    </source>
</evidence>
<dbReference type="EMBL" id="UGYW01000002">
    <property type="protein sequence ID" value="SUJ02232.1"/>
    <property type="molecule type" value="Genomic_DNA"/>
</dbReference>
<dbReference type="NCBIfam" id="TIGR01509">
    <property type="entry name" value="HAD-SF-IA-v3"/>
    <property type="match status" value="1"/>
</dbReference>
<name>A0A380BJZ2_SPHSI</name>
<dbReference type="InterPro" id="IPR006439">
    <property type="entry name" value="HAD-SF_hydro_IA"/>
</dbReference>
<dbReference type="InterPro" id="IPR036412">
    <property type="entry name" value="HAD-like_sf"/>
</dbReference>
<evidence type="ECO:0000256" key="2">
    <source>
        <dbReference type="ARBA" id="ARBA00006171"/>
    </source>
</evidence>
<dbReference type="InterPro" id="IPR023214">
    <property type="entry name" value="HAD_sf"/>
</dbReference>
<dbReference type="SFLD" id="SFLDS00003">
    <property type="entry name" value="Haloacid_Dehalogenase"/>
    <property type="match status" value="1"/>
</dbReference>
<keyword evidence="3" id="KW-0479">Metal-binding</keyword>
<dbReference type="AlphaFoldDB" id="A0A380BJZ2"/>
<protein>
    <submittedName>
        <fullName evidence="6">Phosphatase YqaB</fullName>
        <ecNumber evidence="6">3.1.3.-</ecNumber>
    </submittedName>
</protein>
<dbReference type="SUPFAM" id="SSF56784">
    <property type="entry name" value="HAD-like"/>
    <property type="match status" value="1"/>
</dbReference>
<dbReference type="Gene3D" id="1.10.150.240">
    <property type="entry name" value="Putative phosphatase, domain 2"/>
    <property type="match status" value="1"/>
</dbReference>
<accession>A0A380BJZ2</accession>
<dbReference type="GO" id="GO:0016787">
    <property type="term" value="F:hydrolase activity"/>
    <property type="evidence" value="ECO:0007669"/>
    <property type="project" value="UniProtKB-KW"/>
</dbReference>
<dbReference type="InterPro" id="IPR023198">
    <property type="entry name" value="PGP-like_dom2"/>
</dbReference>
<comment type="similarity">
    <text evidence="2">Belongs to the HAD-like hydrolase superfamily. CbbY/CbbZ/Gph/YieH family.</text>
</comment>
<dbReference type="GO" id="GO:0046872">
    <property type="term" value="F:metal ion binding"/>
    <property type="evidence" value="ECO:0007669"/>
    <property type="project" value="UniProtKB-KW"/>
</dbReference>
<dbReference type="EC" id="3.1.3.-" evidence="6"/>
<dbReference type="SFLD" id="SFLDG01135">
    <property type="entry name" value="C1.5.6:_HAD__Beta-PGM__Phospha"/>
    <property type="match status" value="1"/>
</dbReference>
<dbReference type="PANTHER" id="PTHR46193:SF18">
    <property type="entry name" value="HEXITOL PHOSPHATASE B"/>
    <property type="match status" value="1"/>
</dbReference>
<comment type="cofactor">
    <cofactor evidence="1">
        <name>Mg(2+)</name>
        <dbReference type="ChEBI" id="CHEBI:18420"/>
    </cofactor>
</comment>
<dbReference type="CDD" id="cd07505">
    <property type="entry name" value="HAD_BPGM-like"/>
    <property type="match status" value="1"/>
</dbReference>
<keyword evidence="6" id="KW-0378">Hydrolase</keyword>
<dbReference type="InterPro" id="IPR051600">
    <property type="entry name" value="Beta-PGM-like"/>
</dbReference>
<evidence type="ECO:0000256" key="5">
    <source>
        <dbReference type="ARBA" id="ARBA00023277"/>
    </source>
</evidence>
<keyword evidence="4" id="KW-0460">Magnesium</keyword>
<organism evidence="6 7">
    <name type="scientific">Sphingobacterium spiritivorum</name>
    <name type="common">Flavobacterium spiritivorum</name>
    <dbReference type="NCBI Taxonomy" id="258"/>
    <lineage>
        <taxon>Bacteria</taxon>
        <taxon>Pseudomonadati</taxon>
        <taxon>Bacteroidota</taxon>
        <taxon>Sphingobacteriia</taxon>
        <taxon>Sphingobacteriales</taxon>
        <taxon>Sphingobacteriaceae</taxon>
        <taxon>Sphingobacterium</taxon>
    </lineage>
</organism>